<evidence type="ECO:0000313" key="1">
    <source>
        <dbReference type="EMBL" id="JAC81001.1"/>
    </source>
</evidence>
<name>A0A061SE32_9CHLO</name>
<accession>A0A061SE32</accession>
<dbReference type="AlphaFoldDB" id="A0A061SE32"/>
<sequence>ILKVGLHFRCQRHRYPRTFRFLFAFEMSSIAGEGLQSPGKVQQALGTLYQTWDDALRKEADEFLTGIWCFEKRGTSV</sequence>
<dbReference type="EMBL" id="GBEZ01004198">
    <property type="protein sequence ID" value="JAC81001.1"/>
    <property type="molecule type" value="Transcribed_RNA"/>
</dbReference>
<feature type="non-terminal residue" evidence="1">
    <location>
        <position position="1"/>
    </location>
</feature>
<protein>
    <submittedName>
        <fullName evidence="1">Uncharacterized protein</fullName>
    </submittedName>
</protein>
<gene>
    <name evidence="1" type="ORF">TSPGSL018_8909</name>
</gene>
<reference evidence="1" key="1">
    <citation type="submission" date="2014-05" db="EMBL/GenBank/DDBJ databases">
        <title>The transcriptome of the halophilic microalga Tetraselmis sp. GSL018 isolated from the Great Salt Lake, Utah.</title>
        <authorList>
            <person name="Jinkerson R.E."/>
            <person name="D'Adamo S."/>
            <person name="Posewitz M.C."/>
        </authorList>
    </citation>
    <scope>NUCLEOTIDE SEQUENCE</scope>
    <source>
        <strain evidence="1">GSL018</strain>
    </source>
</reference>
<organism evidence="1">
    <name type="scientific">Tetraselmis sp. GSL018</name>
    <dbReference type="NCBI Taxonomy" id="582737"/>
    <lineage>
        <taxon>Eukaryota</taxon>
        <taxon>Viridiplantae</taxon>
        <taxon>Chlorophyta</taxon>
        <taxon>core chlorophytes</taxon>
        <taxon>Chlorodendrophyceae</taxon>
        <taxon>Chlorodendrales</taxon>
        <taxon>Chlorodendraceae</taxon>
        <taxon>Tetraselmis</taxon>
    </lineage>
</organism>
<proteinExistence type="predicted"/>